<keyword evidence="1" id="KW-0560">Oxidoreductase</keyword>
<dbReference type="PRINTS" id="PR00469">
    <property type="entry name" value="PNDRDTASEII"/>
</dbReference>
<dbReference type="AlphaFoldDB" id="A0A9X2ID12"/>
<keyword evidence="3" id="KW-1185">Reference proteome</keyword>
<sequence>MDLPASVDVAVIGGGQSALAFGYHLRRIERGRTARGLPPLRVVVLDAHPAPGGAWQDMWPTLHLFSPAEHSSLPGRLMPGTSEEYPDAAHVVEYLTDHERRFGLDVRRPVRVFSLTAGRAGGLVLRTDDGVLDARHVVNATGTWDRRFIASLPGLGTFRGQVLHTRDYRDAESLEDARVLVVGGGNSAAQIAADLLGTAAVVRWAARRPPQFLPDDVDGRTLFEVASQAVAARAAGEEHAGVGSLGDVVAVASVRRARDEGGLVARAMPARFTPDGVQWPDGSTERFDAVVLATGFRPALDHLRGLGLTWRGGHPAASAPPGSPFPVRSADDPRLWFLGYGDWCGAASATLVGVGRPARDLATALVTALDEEA</sequence>
<dbReference type="RefSeq" id="WP_250826132.1">
    <property type="nucleotide sequence ID" value="NZ_JAMOIL010000002.1"/>
</dbReference>
<dbReference type="PANTHER" id="PTHR43539:SF78">
    <property type="entry name" value="FLAVIN-CONTAINING MONOOXYGENASE"/>
    <property type="match status" value="1"/>
</dbReference>
<dbReference type="PRINTS" id="PR00368">
    <property type="entry name" value="FADPNR"/>
</dbReference>
<protein>
    <submittedName>
        <fullName evidence="2">NAD(P)/FAD-dependent oxidoreductase</fullName>
    </submittedName>
</protein>
<evidence type="ECO:0000313" key="3">
    <source>
        <dbReference type="Proteomes" id="UP001139485"/>
    </source>
</evidence>
<dbReference type="SUPFAM" id="SSF51905">
    <property type="entry name" value="FAD/NAD(P)-binding domain"/>
    <property type="match status" value="2"/>
</dbReference>
<gene>
    <name evidence="2" type="ORF">M8330_03010</name>
</gene>
<dbReference type="GO" id="GO:0004497">
    <property type="term" value="F:monooxygenase activity"/>
    <property type="evidence" value="ECO:0007669"/>
    <property type="project" value="TreeGrafter"/>
</dbReference>
<comment type="caution">
    <text evidence="2">The sequence shown here is derived from an EMBL/GenBank/DDBJ whole genome shotgun (WGS) entry which is preliminary data.</text>
</comment>
<accession>A0A9X2ID12</accession>
<organism evidence="2 3">
    <name type="scientific">Nocardioides bruguierae</name>
    <dbReference type="NCBI Taxonomy" id="2945102"/>
    <lineage>
        <taxon>Bacteria</taxon>
        <taxon>Bacillati</taxon>
        <taxon>Actinomycetota</taxon>
        <taxon>Actinomycetes</taxon>
        <taxon>Propionibacteriales</taxon>
        <taxon>Nocardioidaceae</taxon>
        <taxon>Nocardioides</taxon>
    </lineage>
</organism>
<proteinExistence type="predicted"/>
<dbReference type="PANTHER" id="PTHR43539">
    <property type="entry name" value="FLAVIN-BINDING MONOOXYGENASE-LIKE PROTEIN (AFU_ORTHOLOGUE AFUA_4G09220)"/>
    <property type="match status" value="1"/>
</dbReference>
<dbReference type="Proteomes" id="UP001139485">
    <property type="component" value="Unassembled WGS sequence"/>
</dbReference>
<reference evidence="2" key="1">
    <citation type="submission" date="2022-05" db="EMBL/GenBank/DDBJ databases">
        <authorList>
            <person name="Tuo L."/>
        </authorList>
    </citation>
    <scope>NUCLEOTIDE SEQUENCE</scope>
    <source>
        <strain evidence="2">BSK12Z-4</strain>
    </source>
</reference>
<dbReference type="Pfam" id="PF13738">
    <property type="entry name" value="Pyr_redox_3"/>
    <property type="match status" value="1"/>
</dbReference>
<name>A0A9X2ID12_9ACTN</name>
<evidence type="ECO:0000256" key="1">
    <source>
        <dbReference type="ARBA" id="ARBA00023002"/>
    </source>
</evidence>
<dbReference type="EMBL" id="JAMOIL010000002">
    <property type="protein sequence ID" value="MCM0619266.1"/>
    <property type="molecule type" value="Genomic_DNA"/>
</dbReference>
<dbReference type="GO" id="GO:0050660">
    <property type="term" value="F:flavin adenine dinucleotide binding"/>
    <property type="evidence" value="ECO:0007669"/>
    <property type="project" value="TreeGrafter"/>
</dbReference>
<evidence type="ECO:0000313" key="2">
    <source>
        <dbReference type="EMBL" id="MCM0619266.1"/>
    </source>
</evidence>
<dbReference type="InterPro" id="IPR036188">
    <property type="entry name" value="FAD/NAD-bd_sf"/>
</dbReference>
<dbReference type="InterPro" id="IPR050982">
    <property type="entry name" value="Auxin_biosynth/cation_transpt"/>
</dbReference>
<dbReference type="Gene3D" id="3.50.50.60">
    <property type="entry name" value="FAD/NAD(P)-binding domain"/>
    <property type="match status" value="1"/>
</dbReference>